<accession>A0AB39XXS6</accession>
<sequence>MRHLRTWWHSRLHEDRGGIAIYTAIVTVALLAIIGLAIDGGGKLRATERADAVAMEAARAAGQAIDPAAAVTGAAVRVDPAAAQAAAQAYLARAGTQGSAALSADGTQLTVTVHDTYPTKFLALIGLGSMDVTGHGSAHLLYGTTQPQ</sequence>
<dbReference type="AlphaFoldDB" id="A0AB39XXS6"/>
<keyword evidence="1" id="KW-1133">Transmembrane helix</keyword>
<dbReference type="EMBL" id="CP165727">
    <property type="protein sequence ID" value="XDV61527.1"/>
    <property type="molecule type" value="Genomic_DNA"/>
</dbReference>
<protein>
    <submittedName>
        <fullName evidence="3">Pilus assembly protein TadG-related protein</fullName>
    </submittedName>
</protein>
<evidence type="ECO:0000259" key="2">
    <source>
        <dbReference type="Pfam" id="PF13400"/>
    </source>
</evidence>
<gene>
    <name evidence="3" type="ORF">AB5J51_00205</name>
</gene>
<evidence type="ECO:0000256" key="1">
    <source>
        <dbReference type="SAM" id="Phobius"/>
    </source>
</evidence>
<keyword evidence="1" id="KW-0472">Membrane</keyword>
<dbReference type="InterPro" id="IPR028087">
    <property type="entry name" value="Tad_N"/>
</dbReference>
<dbReference type="Pfam" id="PF13400">
    <property type="entry name" value="Tad"/>
    <property type="match status" value="1"/>
</dbReference>
<feature type="transmembrane region" description="Helical" evidence="1">
    <location>
        <begin position="20"/>
        <end position="38"/>
    </location>
</feature>
<evidence type="ECO:0000313" key="3">
    <source>
        <dbReference type="EMBL" id="XDV61527.1"/>
    </source>
</evidence>
<organism evidence="3">
    <name type="scientific">Streptomyces sp. R33</name>
    <dbReference type="NCBI Taxonomy" id="3238629"/>
    <lineage>
        <taxon>Bacteria</taxon>
        <taxon>Bacillati</taxon>
        <taxon>Actinomycetota</taxon>
        <taxon>Actinomycetes</taxon>
        <taxon>Kitasatosporales</taxon>
        <taxon>Streptomycetaceae</taxon>
        <taxon>Streptomyces</taxon>
    </lineage>
</organism>
<dbReference type="RefSeq" id="WP_369776301.1">
    <property type="nucleotide sequence ID" value="NZ_CP165727.1"/>
</dbReference>
<keyword evidence="1" id="KW-0812">Transmembrane</keyword>
<reference evidence="3" key="1">
    <citation type="submission" date="2024-08" db="EMBL/GenBank/DDBJ databases">
        <authorList>
            <person name="Yu S.T."/>
        </authorList>
    </citation>
    <scope>NUCLEOTIDE SEQUENCE</scope>
    <source>
        <strain evidence="3">R33</strain>
    </source>
</reference>
<name>A0AB39XXS6_9ACTN</name>
<proteinExistence type="predicted"/>
<feature type="domain" description="Putative Flp pilus-assembly TadG-like N-terminal" evidence="2">
    <location>
        <begin position="17"/>
        <end position="64"/>
    </location>
</feature>